<accession>A0ABD3GGR6</accession>
<feature type="compositionally biased region" description="Polar residues" evidence="1">
    <location>
        <begin position="87"/>
        <end position="105"/>
    </location>
</feature>
<reference evidence="2 3" key="1">
    <citation type="submission" date="2024-09" db="EMBL/GenBank/DDBJ databases">
        <title>Chromosome-scale assembly of Riccia sorocarpa.</title>
        <authorList>
            <person name="Paukszto L."/>
        </authorList>
    </citation>
    <scope>NUCLEOTIDE SEQUENCE [LARGE SCALE GENOMIC DNA]</scope>
    <source>
        <strain evidence="2">LP-2024</strain>
        <tissue evidence="2">Aerial parts of the thallus</tissue>
    </source>
</reference>
<sequence>MEDSALALIQIARGHSFKPVCGAGNGPSLFELNLWAVDRLGTTDAFQKAIPEATAAEVQSPATQPSAEPQPTITTLSSDDDFGGIQPSANTVPSANQPHPQNTSVPPIPCGNQRNPTQTRGIDHGEPEVLITSVRLRSRPPTRASTTTTIPGR</sequence>
<comment type="caution">
    <text evidence="2">The sequence shown here is derived from an EMBL/GenBank/DDBJ whole genome shotgun (WGS) entry which is preliminary data.</text>
</comment>
<evidence type="ECO:0000256" key="1">
    <source>
        <dbReference type="SAM" id="MobiDB-lite"/>
    </source>
</evidence>
<keyword evidence="3" id="KW-1185">Reference proteome</keyword>
<dbReference type="EMBL" id="JBJQOH010000008">
    <property type="protein sequence ID" value="KAL3677081.1"/>
    <property type="molecule type" value="Genomic_DNA"/>
</dbReference>
<gene>
    <name evidence="2" type="ORF">R1sor_027029</name>
</gene>
<feature type="region of interest" description="Disordered" evidence="1">
    <location>
        <begin position="134"/>
        <end position="153"/>
    </location>
</feature>
<feature type="compositionally biased region" description="Polar residues" evidence="1">
    <location>
        <begin position="60"/>
        <end position="77"/>
    </location>
</feature>
<protein>
    <submittedName>
        <fullName evidence="2">Uncharacterized protein</fullName>
    </submittedName>
</protein>
<organism evidence="2 3">
    <name type="scientific">Riccia sorocarpa</name>
    <dbReference type="NCBI Taxonomy" id="122646"/>
    <lineage>
        <taxon>Eukaryota</taxon>
        <taxon>Viridiplantae</taxon>
        <taxon>Streptophyta</taxon>
        <taxon>Embryophyta</taxon>
        <taxon>Marchantiophyta</taxon>
        <taxon>Marchantiopsida</taxon>
        <taxon>Marchantiidae</taxon>
        <taxon>Marchantiales</taxon>
        <taxon>Ricciaceae</taxon>
        <taxon>Riccia</taxon>
    </lineage>
</organism>
<feature type="region of interest" description="Disordered" evidence="1">
    <location>
        <begin position="52"/>
        <end position="129"/>
    </location>
</feature>
<name>A0ABD3GGR6_9MARC</name>
<feature type="compositionally biased region" description="Low complexity" evidence="1">
    <location>
        <begin position="139"/>
        <end position="153"/>
    </location>
</feature>
<dbReference type="AlphaFoldDB" id="A0ABD3GGR6"/>
<evidence type="ECO:0000313" key="3">
    <source>
        <dbReference type="Proteomes" id="UP001633002"/>
    </source>
</evidence>
<evidence type="ECO:0000313" key="2">
    <source>
        <dbReference type="EMBL" id="KAL3677081.1"/>
    </source>
</evidence>
<dbReference type="Proteomes" id="UP001633002">
    <property type="component" value="Unassembled WGS sequence"/>
</dbReference>
<proteinExistence type="predicted"/>